<dbReference type="Proteomes" id="UP001172386">
    <property type="component" value="Unassembled WGS sequence"/>
</dbReference>
<dbReference type="EMBL" id="JAPDRQ010000202">
    <property type="protein sequence ID" value="KAJ9652366.1"/>
    <property type="molecule type" value="Genomic_DNA"/>
</dbReference>
<gene>
    <name evidence="1" type="ORF">H2198_008370</name>
</gene>
<protein>
    <submittedName>
        <fullName evidence="1">Uncharacterized protein</fullName>
    </submittedName>
</protein>
<accession>A0ACC2ZXC7</accession>
<proteinExistence type="predicted"/>
<evidence type="ECO:0000313" key="2">
    <source>
        <dbReference type="Proteomes" id="UP001172386"/>
    </source>
</evidence>
<sequence>MSAEVQSQQDINKVIRFRDLNESADDVSGILSEALFPALADISAQPSEHHVILLKDAMNDLKKTTNRTHDAVEIIATTFDQVHAKVRELLRVTNDKAGLAQQAEKLAVLHAYTTSLKFHQITAAIKTSQDAVDNMKGVLRTAQDSYDRASKNYPSTMEVFGASVAMAFTDCVTSAISQLVPAFVNNMNMANKIESGIDVVTKDSLVIAKDVKSAVKPITNDKDSAKTVDYASDPHKVFARTEIVVILTLMATSIIDINTKINSLLIHFEAIETFIGYIVYPSETLLKKIQLELNEVDKQTKKGPVPNATYFEVLGDSAKSFGEVLKTFITADDDLRGLKVVREAGRPFPMQVDKDSKKKQKSAGDANDTPDTDTNSSTGTIDSEQALMLRDRATYFT</sequence>
<reference evidence="1" key="1">
    <citation type="submission" date="2022-10" db="EMBL/GenBank/DDBJ databases">
        <title>Culturing micro-colonial fungi from biological soil crusts in the Mojave desert and describing Neophaeococcomyces mojavensis, and introducing the new genera and species Taxawa tesnikishii.</title>
        <authorList>
            <person name="Kurbessoian T."/>
            <person name="Stajich J.E."/>
        </authorList>
    </citation>
    <scope>NUCLEOTIDE SEQUENCE</scope>
    <source>
        <strain evidence="1">JES_112</strain>
    </source>
</reference>
<comment type="caution">
    <text evidence="1">The sequence shown here is derived from an EMBL/GenBank/DDBJ whole genome shotgun (WGS) entry which is preliminary data.</text>
</comment>
<evidence type="ECO:0000313" key="1">
    <source>
        <dbReference type="EMBL" id="KAJ9652366.1"/>
    </source>
</evidence>
<keyword evidence="2" id="KW-1185">Reference proteome</keyword>
<name>A0ACC2ZXC7_9EURO</name>
<organism evidence="1 2">
    <name type="scientific">Neophaeococcomyces mojaviensis</name>
    <dbReference type="NCBI Taxonomy" id="3383035"/>
    <lineage>
        <taxon>Eukaryota</taxon>
        <taxon>Fungi</taxon>
        <taxon>Dikarya</taxon>
        <taxon>Ascomycota</taxon>
        <taxon>Pezizomycotina</taxon>
        <taxon>Eurotiomycetes</taxon>
        <taxon>Chaetothyriomycetidae</taxon>
        <taxon>Chaetothyriales</taxon>
        <taxon>Chaetothyriales incertae sedis</taxon>
        <taxon>Neophaeococcomyces</taxon>
    </lineage>
</organism>